<dbReference type="PANTHER" id="PTHR43463:SF1">
    <property type="entry name" value="NICOTINATE-NUCLEOTIDE--DIMETHYLBENZIMIDAZOLE PHOSPHORIBOSYLTRANSFERASE"/>
    <property type="match status" value="1"/>
</dbReference>
<evidence type="ECO:0000256" key="9">
    <source>
        <dbReference type="ARBA" id="ARBA00047340"/>
    </source>
</evidence>
<comment type="similarity">
    <text evidence="2 10">Belongs to the CobT family.</text>
</comment>
<dbReference type="InterPro" id="IPR003200">
    <property type="entry name" value="Nict_dMeBzImd_PRibTrfase"/>
</dbReference>
<dbReference type="EMBL" id="QGKM01000026">
    <property type="protein sequence ID" value="PWQ97395.1"/>
    <property type="molecule type" value="Genomic_DNA"/>
</dbReference>
<feature type="active site" description="Proton acceptor" evidence="10">
    <location>
        <position position="303"/>
    </location>
</feature>
<evidence type="ECO:0000256" key="10">
    <source>
        <dbReference type="HAMAP-Rule" id="MF_00230"/>
    </source>
</evidence>
<organism evidence="11 12">
    <name type="scientific">Leucothrix pacifica</name>
    <dbReference type="NCBI Taxonomy" id="1247513"/>
    <lineage>
        <taxon>Bacteria</taxon>
        <taxon>Pseudomonadati</taxon>
        <taxon>Pseudomonadota</taxon>
        <taxon>Gammaproteobacteria</taxon>
        <taxon>Thiotrichales</taxon>
        <taxon>Thiotrichaceae</taxon>
        <taxon>Leucothrix</taxon>
    </lineage>
</organism>
<dbReference type="RefSeq" id="WP_109837624.1">
    <property type="nucleotide sequence ID" value="NZ_QGKM01000026.1"/>
</dbReference>
<proteinExistence type="inferred from homology"/>
<sequence>MSTFEEQIQHKIDTKTKPLGALGKLEAIAKQVATIQQSLTPQLKQPTILTFAGDHGAAKAGVSAFPQEVTFQMVMNFLNGGAAINAFCQQNQITLHVVDAGVNFDFEAAPGLIDAKVAHGTASYITGTAMTEAQLQDCFDKSAAIVADVAKDGCNVIGFGEMGIGNTASSSLIMSAMCQLPIERCVGRGTGLDDEGMHHKTDLLTQVQALHGDITDPRLVMQTYGGFEIAQMCGAMLAAQKHGMIVMVDGFIATAAYLVAVAINPALKDHAIFCHTSGEAGHQLMLDHLKVEPLVNLGMRLGEGTGCAVAYPLIQSAVAFLNDMASFESAGVSESDAT</sequence>
<accession>A0A317CFS1</accession>
<dbReference type="CDD" id="cd02439">
    <property type="entry name" value="DMB-PRT_CobT"/>
    <property type="match status" value="1"/>
</dbReference>
<evidence type="ECO:0000256" key="7">
    <source>
        <dbReference type="ARBA" id="ARBA00022679"/>
    </source>
</evidence>
<dbReference type="GO" id="GO:0009236">
    <property type="term" value="P:cobalamin biosynthetic process"/>
    <property type="evidence" value="ECO:0007669"/>
    <property type="project" value="UniProtKB-UniRule"/>
</dbReference>
<dbReference type="FunFam" id="3.40.50.10210:FF:000001">
    <property type="entry name" value="Nicotinate-nucleotide--dimethylbenzimidazole phosphoribosyltransferase"/>
    <property type="match status" value="1"/>
</dbReference>
<dbReference type="UniPathway" id="UPA00061">
    <property type="reaction ID" value="UER00516"/>
</dbReference>
<evidence type="ECO:0000256" key="5">
    <source>
        <dbReference type="ARBA" id="ARBA00022573"/>
    </source>
</evidence>
<dbReference type="Gene3D" id="1.10.1610.10">
    <property type="match status" value="1"/>
</dbReference>
<evidence type="ECO:0000256" key="4">
    <source>
        <dbReference type="ARBA" id="ARBA00015486"/>
    </source>
</evidence>
<evidence type="ECO:0000313" key="11">
    <source>
        <dbReference type="EMBL" id="PWQ97395.1"/>
    </source>
</evidence>
<keyword evidence="6 10" id="KW-0328">Glycosyltransferase</keyword>
<dbReference type="InterPro" id="IPR023195">
    <property type="entry name" value="Nict_dMeBzImd_PRibTrfase_N"/>
</dbReference>
<evidence type="ECO:0000256" key="6">
    <source>
        <dbReference type="ARBA" id="ARBA00022676"/>
    </source>
</evidence>
<dbReference type="HAMAP" id="MF_00230">
    <property type="entry name" value="CobT"/>
    <property type="match status" value="1"/>
</dbReference>
<dbReference type="InterPro" id="IPR036087">
    <property type="entry name" value="Nict_dMeBzImd_PRibTrfase_sf"/>
</dbReference>
<protein>
    <recommendedName>
        <fullName evidence="4 10">Nicotinate-nucleotide--dimethylbenzimidazole phosphoribosyltransferase</fullName>
        <shortName evidence="10">NN:DBI PRT</shortName>
        <ecNumber evidence="3 10">2.4.2.21</ecNumber>
    </recommendedName>
    <alternativeName>
        <fullName evidence="8 10">N(1)-alpha-phosphoribosyltransferase</fullName>
    </alternativeName>
</protein>
<dbReference type="Proteomes" id="UP000245539">
    <property type="component" value="Unassembled WGS sequence"/>
</dbReference>
<dbReference type="InterPro" id="IPR017846">
    <property type="entry name" value="Nict_dMeBzImd_PRibTrfase_bact"/>
</dbReference>
<dbReference type="NCBIfam" id="TIGR03160">
    <property type="entry name" value="cobT_DBIPRT"/>
    <property type="match status" value="1"/>
</dbReference>
<dbReference type="NCBIfam" id="NF000996">
    <property type="entry name" value="PRK00105.1"/>
    <property type="match status" value="1"/>
</dbReference>
<keyword evidence="12" id="KW-1185">Reference proteome</keyword>
<reference evidence="11 12" key="1">
    <citation type="submission" date="2018-05" db="EMBL/GenBank/DDBJ databases">
        <title>Leucothrix arctica sp. nov., isolated from Arctic seawater.</title>
        <authorList>
            <person name="Choi A."/>
            <person name="Baek K."/>
        </authorList>
    </citation>
    <scope>NUCLEOTIDE SEQUENCE [LARGE SCALE GENOMIC DNA]</scope>
    <source>
        <strain evidence="11 12">JCM 18388</strain>
    </source>
</reference>
<comment type="catalytic activity">
    <reaction evidence="9 10">
        <text>5,6-dimethylbenzimidazole + nicotinate beta-D-ribonucleotide = alpha-ribazole 5'-phosphate + nicotinate + H(+)</text>
        <dbReference type="Rhea" id="RHEA:11196"/>
        <dbReference type="ChEBI" id="CHEBI:15378"/>
        <dbReference type="ChEBI" id="CHEBI:15890"/>
        <dbReference type="ChEBI" id="CHEBI:32544"/>
        <dbReference type="ChEBI" id="CHEBI:57502"/>
        <dbReference type="ChEBI" id="CHEBI:57918"/>
        <dbReference type="EC" id="2.4.2.21"/>
    </reaction>
</comment>
<evidence type="ECO:0000256" key="2">
    <source>
        <dbReference type="ARBA" id="ARBA00007110"/>
    </source>
</evidence>
<gene>
    <name evidence="10 11" type="primary">cobT</name>
    <name evidence="11" type="ORF">DKW60_10570</name>
</gene>
<dbReference type="EC" id="2.4.2.21" evidence="3 10"/>
<evidence type="ECO:0000313" key="12">
    <source>
        <dbReference type="Proteomes" id="UP000245539"/>
    </source>
</evidence>
<dbReference type="Pfam" id="PF02277">
    <property type="entry name" value="DBI_PRT"/>
    <property type="match status" value="1"/>
</dbReference>
<comment type="pathway">
    <text evidence="1 10">Nucleoside biosynthesis; alpha-ribazole biosynthesis; alpha-ribazole from 5,6-dimethylbenzimidazole: step 1/2.</text>
</comment>
<dbReference type="AlphaFoldDB" id="A0A317CFS1"/>
<name>A0A317CFS1_9GAMM</name>
<dbReference type="Gene3D" id="3.40.50.10210">
    <property type="match status" value="1"/>
</dbReference>
<evidence type="ECO:0000256" key="8">
    <source>
        <dbReference type="ARBA" id="ARBA00030686"/>
    </source>
</evidence>
<keyword evidence="5 10" id="KW-0169">Cobalamin biosynthesis</keyword>
<dbReference type="GO" id="GO:0008939">
    <property type="term" value="F:nicotinate-nucleotide-dimethylbenzimidazole phosphoribosyltransferase activity"/>
    <property type="evidence" value="ECO:0007669"/>
    <property type="project" value="UniProtKB-UniRule"/>
</dbReference>
<comment type="function">
    <text evidence="10">Catalyzes the synthesis of alpha-ribazole-5'-phosphate from nicotinate mononucleotide (NAMN) and 5,6-dimethylbenzimidazole (DMB).</text>
</comment>
<keyword evidence="7 10" id="KW-0808">Transferase</keyword>
<dbReference type="PANTHER" id="PTHR43463">
    <property type="entry name" value="NICOTINATE-NUCLEOTIDE--DIMETHYLBENZIMIDAZOLE PHOSPHORIBOSYLTRANSFERASE"/>
    <property type="match status" value="1"/>
</dbReference>
<evidence type="ECO:0000256" key="1">
    <source>
        <dbReference type="ARBA" id="ARBA00005049"/>
    </source>
</evidence>
<evidence type="ECO:0000256" key="3">
    <source>
        <dbReference type="ARBA" id="ARBA00011991"/>
    </source>
</evidence>
<comment type="caution">
    <text evidence="11">The sequence shown here is derived from an EMBL/GenBank/DDBJ whole genome shotgun (WGS) entry which is preliminary data.</text>
</comment>
<dbReference type="SUPFAM" id="SSF52733">
    <property type="entry name" value="Nicotinate mononucleotide:5,6-dimethylbenzimidazole phosphoribosyltransferase (CobT)"/>
    <property type="match status" value="1"/>
</dbReference>
<dbReference type="OrthoDB" id="9781491at2"/>